<protein>
    <recommendedName>
        <fullName evidence="1">ATPase AAA-type core domain-containing protein</fullName>
    </recommendedName>
</protein>
<name>A0A1C0YZF3_9BACL</name>
<evidence type="ECO:0000313" key="2">
    <source>
        <dbReference type="EMBL" id="OCS92598.1"/>
    </source>
</evidence>
<dbReference type="Proteomes" id="UP000093482">
    <property type="component" value="Unassembled WGS sequence"/>
</dbReference>
<dbReference type="EMBL" id="MATO01000015">
    <property type="protein sequence ID" value="OCS92598.1"/>
    <property type="molecule type" value="Genomic_DNA"/>
</dbReference>
<accession>A0A1C0YZF3</accession>
<evidence type="ECO:0000259" key="1">
    <source>
        <dbReference type="Pfam" id="PF13304"/>
    </source>
</evidence>
<reference evidence="2 3" key="1">
    <citation type="submission" date="2016-07" db="EMBL/GenBank/DDBJ databases">
        <title>Caryophanon latum genome sequencing.</title>
        <authorList>
            <person name="Verma A."/>
            <person name="Pal Y."/>
            <person name="Krishnamurthi S."/>
        </authorList>
    </citation>
    <scope>NUCLEOTIDE SEQUENCE [LARGE SCALE GENOMIC DNA]</scope>
    <source>
        <strain evidence="2 3">DSM 14151</strain>
    </source>
</reference>
<proteinExistence type="predicted"/>
<gene>
    <name evidence="2" type="ORF">A6K76_06670</name>
</gene>
<feature type="domain" description="ATPase AAA-type core" evidence="1">
    <location>
        <begin position="13"/>
        <end position="84"/>
    </location>
</feature>
<dbReference type="GO" id="GO:0005524">
    <property type="term" value="F:ATP binding"/>
    <property type="evidence" value="ECO:0007669"/>
    <property type="project" value="InterPro"/>
</dbReference>
<sequence length="100" mass="11639">MELDNNATLKFSKEQRGISFEKFSSGERKITYLFLEILFNEVDVFLIDEPELSISLNYQNKIVWDLHCLTEGKALFIATHAPFVYEDFKKFPGNTVVEVK</sequence>
<dbReference type="InterPro" id="IPR003959">
    <property type="entry name" value="ATPase_AAA_core"/>
</dbReference>
<organism evidence="2 3">
    <name type="scientific">Caryophanon latum</name>
    <dbReference type="NCBI Taxonomy" id="33977"/>
    <lineage>
        <taxon>Bacteria</taxon>
        <taxon>Bacillati</taxon>
        <taxon>Bacillota</taxon>
        <taxon>Bacilli</taxon>
        <taxon>Bacillales</taxon>
        <taxon>Caryophanaceae</taxon>
        <taxon>Caryophanon</taxon>
    </lineage>
</organism>
<comment type="caution">
    <text evidence="2">The sequence shown here is derived from an EMBL/GenBank/DDBJ whole genome shotgun (WGS) entry which is preliminary data.</text>
</comment>
<dbReference type="Gene3D" id="3.40.50.300">
    <property type="entry name" value="P-loop containing nucleotide triphosphate hydrolases"/>
    <property type="match status" value="1"/>
</dbReference>
<keyword evidence="3" id="KW-1185">Reference proteome</keyword>
<dbReference type="InterPro" id="IPR027417">
    <property type="entry name" value="P-loop_NTPase"/>
</dbReference>
<dbReference type="Pfam" id="PF13304">
    <property type="entry name" value="AAA_21"/>
    <property type="match status" value="1"/>
</dbReference>
<dbReference type="OrthoDB" id="9801813at2"/>
<dbReference type="GO" id="GO:0016887">
    <property type="term" value="F:ATP hydrolysis activity"/>
    <property type="evidence" value="ECO:0007669"/>
    <property type="project" value="InterPro"/>
</dbReference>
<evidence type="ECO:0000313" key="3">
    <source>
        <dbReference type="Proteomes" id="UP000093482"/>
    </source>
</evidence>
<dbReference type="SUPFAM" id="SSF52540">
    <property type="entry name" value="P-loop containing nucleoside triphosphate hydrolases"/>
    <property type="match status" value="1"/>
</dbReference>
<dbReference type="AlphaFoldDB" id="A0A1C0YZF3"/>